<keyword evidence="4" id="KW-0249">Electron transport</keyword>
<dbReference type="InterPro" id="IPR036249">
    <property type="entry name" value="Thioredoxin-like_sf"/>
</dbReference>
<evidence type="ECO:0000256" key="4">
    <source>
        <dbReference type="ARBA" id="ARBA00022982"/>
    </source>
</evidence>
<dbReference type="InterPro" id="IPR005746">
    <property type="entry name" value="Thioredoxin"/>
</dbReference>
<dbReference type="SUPFAM" id="SSF52833">
    <property type="entry name" value="Thioredoxin-like"/>
    <property type="match status" value="1"/>
</dbReference>
<evidence type="ECO:0000256" key="7">
    <source>
        <dbReference type="PIRNR" id="PIRNR000077"/>
    </source>
</evidence>
<evidence type="ECO:0000256" key="6">
    <source>
        <dbReference type="ARBA" id="ARBA00023284"/>
    </source>
</evidence>
<dbReference type="Pfam" id="PF00085">
    <property type="entry name" value="Thioredoxin"/>
    <property type="match status" value="1"/>
</dbReference>
<evidence type="ECO:0000313" key="9">
    <source>
        <dbReference type="EMBL" id="GAA4486603.1"/>
    </source>
</evidence>
<dbReference type="PIRSF" id="PIRSF000077">
    <property type="entry name" value="Thioredoxin"/>
    <property type="match status" value="1"/>
</dbReference>
<reference evidence="10" key="1">
    <citation type="journal article" date="2019" name="Int. J. Syst. Evol. Microbiol.">
        <title>The Global Catalogue of Microorganisms (GCM) 10K type strain sequencing project: providing services to taxonomists for standard genome sequencing and annotation.</title>
        <authorList>
            <consortium name="The Broad Institute Genomics Platform"/>
            <consortium name="The Broad Institute Genome Sequencing Center for Infectious Disease"/>
            <person name="Wu L."/>
            <person name="Ma J."/>
        </authorList>
    </citation>
    <scope>NUCLEOTIDE SEQUENCE [LARGE SCALE GENOMIC DNA]</scope>
    <source>
        <strain evidence="10">JCM 32206</strain>
    </source>
</reference>
<dbReference type="Proteomes" id="UP001501183">
    <property type="component" value="Unassembled WGS sequence"/>
</dbReference>
<dbReference type="EMBL" id="BAABFB010000066">
    <property type="protein sequence ID" value="GAA4486603.1"/>
    <property type="molecule type" value="Genomic_DNA"/>
</dbReference>
<evidence type="ECO:0000313" key="10">
    <source>
        <dbReference type="Proteomes" id="UP001501183"/>
    </source>
</evidence>
<evidence type="ECO:0000259" key="8">
    <source>
        <dbReference type="PROSITE" id="PS51352"/>
    </source>
</evidence>
<organism evidence="9 10">
    <name type="scientific">Rhodococcus olei</name>
    <dbReference type="NCBI Taxonomy" id="2161675"/>
    <lineage>
        <taxon>Bacteria</taxon>
        <taxon>Bacillati</taxon>
        <taxon>Actinomycetota</taxon>
        <taxon>Actinomycetes</taxon>
        <taxon>Mycobacteriales</taxon>
        <taxon>Nocardiaceae</taxon>
        <taxon>Rhodococcus</taxon>
    </lineage>
</organism>
<dbReference type="PANTHER" id="PTHR45663">
    <property type="entry name" value="GEO12009P1"/>
    <property type="match status" value="1"/>
</dbReference>
<gene>
    <name evidence="9" type="ORF">GCM10023094_43400</name>
</gene>
<evidence type="ECO:0000256" key="1">
    <source>
        <dbReference type="ARBA" id="ARBA00003318"/>
    </source>
</evidence>
<comment type="similarity">
    <text evidence="2 7">Belongs to the thioredoxin family.</text>
</comment>
<dbReference type="PROSITE" id="PS51352">
    <property type="entry name" value="THIOREDOXIN_2"/>
    <property type="match status" value="1"/>
</dbReference>
<dbReference type="InterPro" id="IPR013766">
    <property type="entry name" value="Thioredoxin_domain"/>
</dbReference>
<dbReference type="CDD" id="cd02947">
    <property type="entry name" value="TRX_family"/>
    <property type="match status" value="1"/>
</dbReference>
<keyword evidence="5" id="KW-1015">Disulfide bond</keyword>
<feature type="domain" description="Thioredoxin" evidence="8">
    <location>
        <begin position="1"/>
        <end position="107"/>
    </location>
</feature>
<evidence type="ECO:0000256" key="3">
    <source>
        <dbReference type="ARBA" id="ARBA00022448"/>
    </source>
</evidence>
<keyword evidence="10" id="KW-1185">Reference proteome</keyword>
<dbReference type="InterPro" id="IPR017937">
    <property type="entry name" value="Thioredoxin_CS"/>
</dbReference>
<dbReference type="PROSITE" id="PS00194">
    <property type="entry name" value="THIOREDOXIN_1"/>
    <property type="match status" value="1"/>
</dbReference>
<name>A0ABP8PHF8_9NOCA</name>
<protein>
    <recommendedName>
        <fullName evidence="7">Thioredoxin</fullName>
    </recommendedName>
</protein>
<evidence type="ECO:0000256" key="5">
    <source>
        <dbReference type="ARBA" id="ARBA00023157"/>
    </source>
</evidence>
<comment type="caution">
    <text evidence="9">The sequence shown here is derived from an EMBL/GenBank/DDBJ whole genome shotgun (WGS) entry which is preliminary data.</text>
</comment>
<dbReference type="RefSeq" id="WP_345350109.1">
    <property type="nucleotide sequence ID" value="NZ_BAABFB010000066.1"/>
</dbReference>
<sequence>MTLATTTDARFATDVLHADLPVLVDFTAQGCGPCRMITPVLEQIAAEQDGRMRVVTLDVGTNPVVAGENQVMGTPTLALFVGGEPVVRLPGARSRAAIMREIEPHLPGDQD</sequence>
<evidence type="ECO:0000256" key="2">
    <source>
        <dbReference type="ARBA" id="ARBA00008987"/>
    </source>
</evidence>
<keyword evidence="6" id="KW-0676">Redox-active center</keyword>
<dbReference type="PANTHER" id="PTHR45663:SF11">
    <property type="entry name" value="GEO12009P1"/>
    <property type="match status" value="1"/>
</dbReference>
<accession>A0ABP8PHF8</accession>
<comment type="function">
    <text evidence="1">Participates in various redox reactions through the reversible oxidation of its active center dithiol to a disulfide and catalyzes dithiol-disulfide exchange reactions.</text>
</comment>
<dbReference type="Gene3D" id="3.40.30.10">
    <property type="entry name" value="Glutaredoxin"/>
    <property type="match status" value="1"/>
</dbReference>
<keyword evidence="3" id="KW-0813">Transport</keyword>
<proteinExistence type="inferred from homology"/>